<comment type="caution">
    <text evidence="4">The sequence shown here is derived from an EMBL/GenBank/DDBJ whole genome shotgun (WGS) entry which is preliminary data.</text>
</comment>
<dbReference type="Pfam" id="PF05532">
    <property type="entry name" value="CsbD"/>
    <property type="match status" value="1"/>
</dbReference>
<dbReference type="RefSeq" id="WP_187083056.1">
    <property type="nucleotide sequence ID" value="NZ_JACORU010000007.1"/>
</dbReference>
<dbReference type="AlphaFoldDB" id="A0A923S3L3"/>
<proteinExistence type="inferred from homology"/>
<evidence type="ECO:0000256" key="2">
    <source>
        <dbReference type="SAM" id="MobiDB-lite"/>
    </source>
</evidence>
<dbReference type="EMBL" id="JACORU010000007">
    <property type="protein sequence ID" value="MBC5766565.1"/>
    <property type="molecule type" value="Genomic_DNA"/>
</dbReference>
<feature type="compositionally biased region" description="Basic and acidic residues" evidence="2">
    <location>
        <begin position="41"/>
        <end position="56"/>
    </location>
</feature>
<feature type="domain" description="CsbD-like" evidence="3">
    <location>
        <begin position="4"/>
        <end position="55"/>
    </location>
</feature>
<dbReference type="Proteomes" id="UP000596827">
    <property type="component" value="Unassembled WGS sequence"/>
</dbReference>
<evidence type="ECO:0000259" key="3">
    <source>
        <dbReference type="Pfam" id="PF05532"/>
    </source>
</evidence>
<feature type="region of interest" description="Disordered" evidence="2">
    <location>
        <begin position="41"/>
        <end position="70"/>
    </location>
</feature>
<protein>
    <submittedName>
        <fullName evidence="4">CsbD family protein</fullName>
    </submittedName>
</protein>
<evidence type="ECO:0000256" key="1">
    <source>
        <dbReference type="ARBA" id="ARBA00009129"/>
    </source>
</evidence>
<organism evidence="4 5">
    <name type="scientific">Ramlibacter albus</name>
    <dbReference type="NCBI Taxonomy" id="2079448"/>
    <lineage>
        <taxon>Bacteria</taxon>
        <taxon>Pseudomonadati</taxon>
        <taxon>Pseudomonadota</taxon>
        <taxon>Betaproteobacteria</taxon>
        <taxon>Burkholderiales</taxon>
        <taxon>Comamonadaceae</taxon>
        <taxon>Ramlibacter</taxon>
    </lineage>
</organism>
<keyword evidence="5" id="KW-1185">Reference proteome</keyword>
<sequence>MNKDQVKGLTKEATGEVKEQVGKALGDTELRVKGHAKEFEGKAQKKLGDMKEVAREDMDDIERNPSNNQS</sequence>
<dbReference type="Gene3D" id="1.10.1470.10">
    <property type="entry name" value="YjbJ"/>
    <property type="match status" value="1"/>
</dbReference>
<dbReference type="InterPro" id="IPR036629">
    <property type="entry name" value="YjbJ_sf"/>
</dbReference>
<gene>
    <name evidence="4" type="ORF">H8R02_18995</name>
</gene>
<name>A0A923S3L3_9BURK</name>
<reference evidence="4" key="1">
    <citation type="submission" date="2020-08" db="EMBL/GenBank/DDBJ databases">
        <title>Ramlibacter sp. GTP1 16S ribosomal RNA gene genome sequencing and assembly.</title>
        <authorList>
            <person name="Kang M."/>
        </authorList>
    </citation>
    <scope>NUCLEOTIDE SEQUENCE</scope>
    <source>
        <strain evidence="4">GTP1</strain>
    </source>
</reference>
<accession>A0A923S3L3</accession>
<evidence type="ECO:0000313" key="5">
    <source>
        <dbReference type="Proteomes" id="UP000596827"/>
    </source>
</evidence>
<dbReference type="InterPro" id="IPR008462">
    <property type="entry name" value="CsbD"/>
</dbReference>
<comment type="similarity">
    <text evidence="1">Belongs to the UPF0337 (CsbD) family.</text>
</comment>
<evidence type="ECO:0000313" key="4">
    <source>
        <dbReference type="EMBL" id="MBC5766565.1"/>
    </source>
</evidence>
<dbReference type="SUPFAM" id="SSF69047">
    <property type="entry name" value="Hypothetical protein YjbJ"/>
    <property type="match status" value="1"/>
</dbReference>